<dbReference type="SUPFAM" id="SSF56112">
    <property type="entry name" value="Protein kinase-like (PK-like)"/>
    <property type="match status" value="1"/>
</dbReference>
<evidence type="ECO:0000256" key="1">
    <source>
        <dbReference type="ARBA" id="ARBA00010165"/>
    </source>
</evidence>
<reference evidence="7" key="1">
    <citation type="submission" date="2020-05" db="UniProtKB">
        <authorList>
            <consortium name="EnsemblMetazoa"/>
        </authorList>
    </citation>
    <scope>IDENTIFICATION</scope>
    <source>
        <strain evidence="7">BB02</strain>
    </source>
</reference>
<dbReference type="GO" id="GO:0005524">
    <property type="term" value="F:ATP binding"/>
    <property type="evidence" value="ECO:0007669"/>
    <property type="project" value="UniProtKB-KW"/>
</dbReference>
<proteinExistence type="inferred from homology"/>
<dbReference type="VEuPathDB" id="VectorBase:BGLAX_042007"/>
<dbReference type="PANTHER" id="PTHR34273:SF2">
    <property type="entry name" value="METHYLTHIORIBOSE KINASE"/>
    <property type="match status" value="1"/>
</dbReference>
<evidence type="ECO:0000313" key="8">
    <source>
        <dbReference type="Proteomes" id="UP000076420"/>
    </source>
</evidence>
<keyword evidence="5" id="KW-0067">ATP-binding</keyword>
<evidence type="ECO:0000256" key="3">
    <source>
        <dbReference type="ARBA" id="ARBA00022741"/>
    </source>
</evidence>
<protein>
    <recommendedName>
        <fullName evidence="6">Aminoglycoside phosphotransferase domain-containing protein</fullName>
    </recommendedName>
</protein>
<comment type="similarity">
    <text evidence="1">Belongs to the methylthioribose kinase family.</text>
</comment>
<keyword evidence="4" id="KW-0418">Kinase</keyword>
<dbReference type="Proteomes" id="UP000076420">
    <property type="component" value="Unassembled WGS sequence"/>
</dbReference>
<dbReference type="PANTHER" id="PTHR34273">
    <property type="entry name" value="METHYLTHIORIBOSE KINASE"/>
    <property type="match status" value="1"/>
</dbReference>
<dbReference type="AlphaFoldDB" id="A0A2C9KKQ1"/>
<evidence type="ECO:0000256" key="5">
    <source>
        <dbReference type="ARBA" id="ARBA00022840"/>
    </source>
</evidence>
<dbReference type="OrthoDB" id="6041500at2759"/>
<dbReference type="KEGG" id="bgt:106070379"/>
<evidence type="ECO:0000256" key="2">
    <source>
        <dbReference type="ARBA" id="ARBA00022679"/>
    </source>
</evidence>
<dbReference type="Pfam" id="PF01636">
    <property type="entry name" value="APH"/>
    <property type="match status" value="1"/>
</dbReference>
<dbReference type="InterPro" id="IPR011009">
    <property type="entry name" value="Kinase-like_dom_sf"/>
</dbReference>
<feature type="domain" description="Aminoglycoside phosphotransferase" evidence="6">
    <location>
        <begin position="33"/>
        <end position="270"/>
    </location>
</feature>
<gene>
    <name evidence="7" type="primary">106070379</name>
</gene>
<dbReference type="VEuPathDB" id="VectorBase:BGLB020816"/>
<keyword evidence="3" id="KW-0547">Nucleotide-binding</keyword>
<dbReference type="GO" id="GO:0016301">
    <property type="term" value="F:kinase activity"/>
    <property type="evidence" value="ECO:0007669"/>
    <property type="project" value="UniProtKB-KW"/>
</dbReference>
<organism evidence="7 8">
    <name type="scientific">Biomphalaria glabrata</name>
    <name type="common">Bloodfluke planorb</name>
    <name type="synonym">Freshwater snail</name>
    <dbReference type="NCBI Taxonomy" id="6526"/>
    <lineage>
        <taxon>Eukaryota</taxon>
        <taxon>Metazoa</taxon>
        <taxon>Spiralia</taxon>
        <taxon>Lophotrochozoa</taxon>
        <taxon>Mollusca</taxon>
        <taxon>Gastropoda</taxon>
        <taxon>Heterobranchia</taxon>
        <taxon>Euthyneura</taxon>
        <taxon>Panpulmonata</taxon>
        <taxon>Hygrophila</taxon>
        <taxon>Lymnaeoidea</taxon>
        <taxon>Planorbidae</taxon>
        <taxon>Biomphalaria</taxon>
    </lineage>
</organism>
<sequence length="393" mass="44241">MNEALATKIKTSVQQNLKDATLSSLTQDGDVQIEPISEGYLNEVCRLKSSDGCQSCIVKVYLNYVKLLGPDVPIESARCQREYEACNYFRSLLPNSTPLPYFCDPVNNIVCLEDLSGYRIWEDVLLESCDLHLGAKIADILVTLHSTSNMDNLSGEEFELLKNKFSPYPQQVAFLCDSHFVKPFLSNHRENKACDEMIRVKMDEIIQDEVVIKATELARECMSVGSGSCCIHGDLHVRSLMLSNVGEDMKMIDLECSRIGPPAFDVALLICNYVMLYHYHQELSHEDVGPGQADHSQLMADTLDIICITLSRYMEGMSRALKDKFDKHLVWRQILLLLGVEIIAWISGPANLNCLQPHPKGQLNCLNTALRILHKQSLSLDTKGLSRLIHNQH</sequence>
<name>A0A2C9KKQ1_BIOGL</name>
<dbReference type="InterPro" id="IPR002575">
    <property type="entry name" value="Aminoglycoside_PTrfase"/>
</dbReference>
<dbReference type="EnsemblMetazoa" id="BGLB020816-RA">
    <property type="protein sequence ID" value="BGLB020816-PA"/>
    <property type="gene ID" value="BGLB020816"/>
</dbReference>
<evidence type="ECO:0000256" key="4">
    <source>
        <dbReference type="ARBA" id="ARBA00022777"/>
    </source>
</evidence>
<dbReference type="Gene3D" id="3.90.1200.10">
    <property type="match status" value="1"/>
</dbReference>
<keyword evidence="2" id="KW-0808">Transferase</keyword>
<accession>A0A2C9KKQ1</accession>
<dbReference type="STRING" id="6526.A0A2C9KKQ1"/>
<evidence type="ECO:0000313" key="7">
    <source>
        <dbReference type="EnsemblMetazoa" id="BGLB020816-PA"/>
    </source>
</evidence>
<dbReference type="Gene3D" id="3.30.200.20">
    <property type="entry name" value="Phosphorylase Kinase, domain 1"/>
    <property type="match status" value="1"/>
</dbReference>
<evidence type="ECO:0000259" key="6">
    <source>
        <dbReference type="Pfam" id="PF01636"/>
    </source>
</evidence>